<name>A0AAV2R5G5_MEGNR</name>
<reference evidence="2 3" key="1">
    <citation type="submission" date="2024-05" db="EMBL/GenBank/DDBJ databases">
        <authorList>
            <person name="Wallberg A."/>
        </authorList>
    </citation>
    <scope>NUCLEOTIDE SEQUENCE [LARGE SCALE GENOMIC DNA]</scope>
</reference>
<proteinExistence type="predicted"/>
<sequence>SVQMKPLQQMTLYQVVLVLVAMVCWEAEGGRQRKPFSVMEYIMAGRGHQRCPGNAEPFYVCQQCCEFKCPVAATRRMAWGRQLTGSDTCPDGSFPERRCRQDVETNRRMCEYKCANNCPSGSSPETLCHTDTATNMAVCEVKCTNDRMDPSMSGTDEELLSVLTQSDGLTANSRCPDGDTPNKLCDRNKCRYECSQGTPEHLESILQQFLTTPKPPTLTANSRCPTEGHKPEQFCSGPIGSLQRCEYRCTKTLTANSRCPDGDTPNRLCDGDGCRYQCSQGTPEHLESIIAQFTSTTPKPPALTSNSRCPTDGHRPEYFCSGPIGSLQRCEYRCTKPLTANSRCPDGDTPNILCGADGCRYQCSQGTPEHLESILQQFITTPKPPALTANSRCPTDGHTPNIFCNGPGNCEYKCTKPLMLGQRRALSFGSHNDKYMRPGNIMGSSRDPIRCPGNEHPETICRPCHCEIKCPVEEYENQFQGFY</sequence>
<dbReference type="AlphaFoldDB" id="A0AAV2R5G5"/>
<feature type="non-terminal residue" evidence="2">
    <location>
        <position position="1"/>
    </location>
</feature>
<feature type="signal peptide" evidence="1">
    <location>
        <begin position="1"/>
        <end position="29"/>
    </location>
</feature>
<accession>A0AAV2R5G5</accession>
<evidence type="ECO:0000256" key="1">
    <source>
        <dbReference type="SAM" id="SignalP"/>
    </source>
</evidence>
<protein>
    <submittedName>
        <fullName evidence="2">Uncharacterized protein</fullName>
    </submittedName>
</protein>
<keyword evidence="1" id="KW-0732">Signal</keyword>
<gene>
    <name evidence="2" type="ORF">MNOR_LOCUS20757</name>
</gene>
<evidence type="ECO:0000313" key="3">
    <source>
        <dbReference type="Proteomes" id="UP001497623"/>
    </source>
</evidence>
<organism evidence="2 3">
    <name type="scientific">Meganyctiphanes norvegica</name>
    <name type="common">Northern krill</name>
    <name type="synonym">Thysanopoda norvegica</name>
    <dbReference type="NCBI Taxonomy" id="48144"/>
    <lineage>
        <taxon>Eukaryota</taxon>
        <taxon>Metazoa</taxon>
        <taxon>Ecdysozoa</taxon>
        <taxon>Arthropoda</taxon>
        <taxon>Crustacea</taxon>
        <taxon>Multicrustacea</taxon>
        <taxon>Malacostraca</taxon>
        <taxon>Eumalacostraca</taxon>
        <taxon>Eucarida</taxon>
        <taxon>Euphausiacea</taxon>
        <taxon>Euphausiidae</taxon>
        <taxon>Meganyctiphanes</taxon>
    </lineage>
</organism>
<dbReference type="Proteomes" id="UP001497623">
    <property type="component" value="Unassembled WGS sequence"/>
</dbReference>
<keyword evidence="3" id="KW-1185">Reference proteome</keyword>
<evidence type="ECO:0000313" key="2">
    <source>
        <dbReference type="EMBL" id="CAL4115822.1"/>
    </source>
</evidence>
<comment type="caution">
    <text evidence="2">The sequence shown here is derived from an EMBL/GenBank/DDBJ whole genome shotgun (WGS) entry which is preliminary data.</text>
</comment>
<dbReference type="EMBL" id="CAXKWB010016251">
    <property type="protein sequence ID" value="CAL4115822.1"/>
    <property type="molecule type" value="Genomic_DNA"/>
</dbReference>
<feature type="chain" id="PRO_5043797148" evidence="1">
    <location>
        <begin position="30"/>
        <end position="483"/>
    </location>
</feature>